<proteinExistence type="predicted"/>
<organism evidence="1">
    <name type="scientific">marine sediment metagenome</name>
    <dbReference type="NCBI Taxonomy" id="412755"/>
    <lineage>
        <taxon>unclassified sequences</taxon>
        <taxon>metagenomes</taxon>
        <taxon>ecological metagenomes</taxon>
    </lineage>
</organism>
<gene>
    <name evidence="1" type="ORF">S03H2_55579</name>
</gene>
<evidence type="ECO:0000313" key="1">
    <source>
        <dbReference type="EMBL" id="GAH81421.1"/>
    </source>
</evidence>
<dbReference type="EMBL" id="BARU01035513">
    <property type="protein sequence ID" value="GAH81421.1"/>
    <property type="molecule type" value="Genomic_DNA"/>
</dbReference>
<reference evidence="1" key="1">
    <citation type="journal article" date="2014" name="Front. Microbiol.">
        <title>High frequency of phylogenetically diverse reductive dehalogenase-homologous genes in deep subseafloor sedimentary metagenomes.</title>
        <authorList>
            <person name="Kawai M."/>
            <person name="Futagami T."/>
            <person name="Toyoda A."/>
            <person name="Takaki Y."/>
            <person name="Nishi S."/>
            <person name="Hori S."/>
            <person name="Arai W."/>
            <person name="Tsubouchi T."/>
            <person name="Morono Y."/>
            <person name="Uchiyama I."/>
            <person name="Ito T."/>
            <person name="Fujiyama A."/>
            <person name="Inagaki F."/>
            <person name="Takami H."/>
        </authorList>
    </citation>
    <scope>NUCLEOTIDE SEQUENCE</scope>
    <source>
        <strain evidence="1">Expedition CK06-06</strain>
    </source>
</reference>
<protein>
    <submittedName>
        <fullName evidence="1">Uncharacterized protein</fullName>
    </submittedName>
</protein>
<comment type="caution">
    <text evidence="1">The sequence shown here is derived from an EMBL/GenBank/DDBJ whole genome shotgun (WGS) entry which is preliminary data.</text>
</comment>
<dbReference type="AlphaFoldDB" id="X1IG81"/>
<sequence length="50" mass="5949">MVNKTDVDPQERMIVLLEEILKWTRFGGLQRLKQLLTTTLVSDEDKRVYQ</sequence>
<feature type="non-terminal residue" evidence="1">
    <location>
        <position position="50"/>
    </location>
</feature>
<name>X1IG81_9ZZZZ</name>
<accession>X1IG81</accession>